<proteinExistence type="predicted"/>
<dbReference type="KEGG" id="iag:Igag_1883"/>
<evidence type="ECO:0000313" key="2">
    <source>
        <dbReference type="EMBL" id="ADM28677.1"/>
    </source>
</evidence>
<protein>
    <recommendedName>
        <fullName evidence="4">Type IV pilin</fullName>
    </recommendedName>
</protein>
<dbReference type="BioCyc" id="IAGG583356:GHAH-1871-MONOMER"/>
<keyword evidence="1" id="KW-0472">Membrane</keyword>
<sequence length="163" mass="18338">MSIYIKSIFYYLSRKEPGIRHGVSSLVGMAIIVAISVIIGMGLYMYTHNIFSISTPRDSPIEMTLTCYNISVSVNESGYICFAYNSLGYNISLGIYLENGSIINYSFSPYSLNVIGCSKTNSTIDWFMCNPIKSRIIYVECISCEKSVRMKVLYKDFRSVIVG</sequence>
<feature type="transmembrane region" description="Helical" evidence="1">
    <location>
        <begin position="21"/>
        <end position="46"/>
    </location>
</feature>
<dbReference type="HOGENOM" id="CLU_1623442_0_0_2"/>
<evidence type="ECO:0008006" key="4">
    <source>
        <dbReference type="Google" id="ProtNLM"/>
    </source>
</evidence>
<evidence type="ECO:0000256" key="1">
    <source>
        <dbReference type="SAM" id="Phobius"/>
    </source>
</evidence>
<organism evidence="2 3">
    <name type="scientific">Ignisphaera aggregans (strain DSM 17230 / JCM 13409 / AQ1.S1)</name>
    <dbReference type="NCBI Taxonomy" id="583356"/>
    <lineage>
        <taxon>Archaea</taxon>
        <taxon>Thermoproteota</taxon>
        <taxon>Thermoprotei</taxon>
        <taxon>Desulfurococcales</taxon>
        <taxon>Desulfurococcaceae</taxon>
        <taxon>Ignisphaera</taxon>
    </lineage>
</organism>
<keyword evidence="1" id="KW-0812">Transmembrane</keyword>
<dbReference type="EMBL" id="CP002098">
    <property type="protein sequence ID" value="ADM28677.1"/>
    <property type="molecule type" value="Genomic_DNA"/>
</dbReference>
<gene>
    <name evidence="2" type="ordered locus">Igag_1883</name>
</gene>
<dbReference type="AlphaFoldDB" id="E0ST16"/>
<evidence type="ECO:0000313" key="3">
    <source>
        <dbReference type="Proteomes" id="UP000001304"/>
    </source>
</evidence>
<name>E0ST16_IGNAA</name>
<accession>E0ST16</accession>
<dbReference type="STRING" id="583356.Igag_1883"/>
<reference evidence="2 3" key="1">
    <citation type="journal article" date="2010" name="Stand. Genomic Sci.">
        <title>Complete genome sequence of Ignisphaera aggregans type strain (AQ1.S1).</title>
        <authorList>
            <person name="Goker M."/>
            <person name="Held B."/>
            <person name="Lapidus A."/>
            <person name="Nolan M."/>
            <person name="Spring S."/>
            <person name="Yasawong M."/>
            <person name="Lucas S."/>
            <person name="Glavina Del Rio T."/>
            <person name="Tice H."/>
            <person name="Cheng J.F."/>
            <person name="Goodwin L."/>
            <person name="Tapia R."/>
            <person name="Pitluck S."/>
            <person name="Liolios K."/>
            <person name="Ivanova N."/>
            <person name="Mavromatis K."/>
            <person name="Mikhailova N."/>
            <person name="Pati A."/>
            <person name="Chen A."/>
            <person name="Palaniappan K."/>
            <person name="Brambilla E."/>
            <person name="Land M."/>
            <person name="Hauser L."/>
            <person name="Chang Y.J."/>
            <person name="Jeffries C.D."/>
            <person name="Brettin T."/>
            <person name="Detter J.C."/>
            <person name="Han C."/>
            <person name="Rohde M."/>
            <person name="Sikorski J."/>
            <person name="Woyke T."/>
            <person name="Bristow J."/>
            <person name="Eisen J.A."/>
            <person name="Markowitz V."/>
            <person name="Hugenholtz P."/>
            <person name="Kyrpides N.C."/>
            <person name="Klenk H.P."/>
        </authorList>
    </citation>
    <scope>NUCLEOTIDE SEQUENCE [LARGE SCALE GENOMIC DNA]</scope>
    <source>
        <strain evidence="3">DSM 17230 / JCM 13409 / AQ1.S1</strain>
    </source>
</reference>
<dbReference type="Proteomes" id="UP000001304">
    <property type="component" value="Chromosome"/>
</dbReference>
<keyword evidence="3" id="KW-1185">Reference proteome</keyword>
<keyword evidence="1" id="KW-1133">Transmembrane helix</keyword>